<keyword evidence="2" id="KW-0131">Cell cycle</keyword>
<keyword evidence="3" id="KW-1185">Reference proteome</keyword>
<accession>A0A0K0G2M6</accession>
<evidence type="ECO:0000313" key="4">
    <source>
        <dbReference type="WBParaSite" id="SVE_1897500.1"/>
    </source>
</evidence>
<proteinExistence type="inferred from homology"/>
<protein>
    <submittedName>
        <fullName evidence="4">FPL domain-containing protein</fullName>
    </submittedName>
</protein>
<dbReference type="Proteomes" id="UP000035680">
    <property type="component" value="Unassembled WGS sequence"/>
</dbReference>
<comment type="similarity">
    <text evidence="1">Belongs to the SAPS family.</text>
</comment>
<name>A0A0K0G2M6_STRVS</name>
<reference evidence="4" key="2">
    <citation type="submission" date="2015-08" db="UniProtKB">
        <authorList>
            <consortium name="WormBaseParasite"/>
        </authorList>
    </citation>
    <scope>IDENTIFICATION</scope>
</reference>
<dbReference type="GO" id="GO:0019903">
    <property type="term" value="F:protein phosphatase binding"/>
    <property type="evidence" value="ECO:0007669"/>
    <property type="project" value="InterPro"/>
</dbReference>
<dbReference type="WBParaSite" id="SVE_1897500.1">
    <property type="protein sequence ID" value="SVE_1897500.1"/>
    <property type="gene ID" value="SVE_1897500"/>
</dbReference>
<sequence length="575" mass="66572">MFWGAEEENSINKILNGGDVDFYEILRDPYCVEEIRVSNTKLIEFFTRQDVMYLMFNEILFASSDDSENVAIEQQYFYAQKALNVFTALNENSLSKYLEDETIASYVTEYLLTDNEKKNSLTIGFYTTMLETLFRNCLNIMTEFLKSTRILEGLLRNIHYSSVVEFLSNILSYATVTKKNIEIQGVLDDHHFTERLFVTFSKQKDIECYRNSGQILISLAEQLHEVYKLSGNINDDIILRKIYDKSQWTKLLNILTDVSLKNIHVLYPISEVLTNLLNVYIDDRNPSKLYNYSSSKDQLDISTVYDTFEYDKIEELIRNKQHSGEAYKYDASRCVSTYTGKLFLTIKLIREKDILLSDKICTRIMLLLAATYNSSDSLTQINGINSLVDDETIAAVFEFFQSISKSSGSPYMQCAIKDFIRNVVFYANKKDEGALILYILSTFNLTGVLLNEISQIQERDDNVTHNMSLAFYVSLLKIIYDGANYSCSKDIISSSLVDDGYHSEMKETFKKYPQFIFQDIFSDFGGGEYEDEFYDDIEFTNHRVNSSRKITHIFPDGRTYETTTDSLNFENYPCT</sequence>
<reference evidence="3" key="1">
    <citation type="submission" date="2014-07" db="EMBL/GenBank/DDBJ databases">
        <authorList>
            <person name="Martin A.A"/>
            <person name="De Silva N."/>
        </authorList>
    </citation>
    <scope>NUCLEOTIDE SEQUENCE</scope>
</reference>
<evidence type="ECO:0000313" key="3">
    <source>
        <dbReference type="Proteomes" id="UP000035680"/>
    </source>
</evidence>
<dbReference type="PANTHER" id="PTHR12634:SF8">
    <property type="entry name" value="FIERY MOUNTAIN, ISOFORM D"/>
    <property type="match status" value="1"/>
</dbReference>
<evidence type="ECO:0000256" key="1">
    <source>
        <dbReference type="ARBA" id="ARBA00006180"/>
    </source>
</evidence>
<dbReference type="PANTHER" id="PTHR12634">
    <property type="entry name" value="SIT4 YEAST -ASSOCIATING PROTEIN-RELATED"/>
    <property type="match status" value="1"/>
</dbReference>
<dbReference type="GO" id="GO:0019888">
    <property type="term" value="F:protein phosphatase regulator activity"/>
    <property type="evidence" value="ECO:0007669"/>
    <property type="project" value="TreeGrafter"/>
</dbReference>
<organism evidence="3 4">
    <name type="scientific">Strongyloides venezuelensis</name>
    <name type="common">Threadworm</name>
    <dbReference type="NCBI Taxonomy" id="75913"/>
    <lineage>
        <taxon>Eukaryota</taxon>
        <taxon>Metazoa</taxon>
        <taxon>Ecdysozoa</taxon>
        <taxon>Nematoda</taxon>
        <taxon>Chromadorea</taxon>
        <taxon>Rhabditida</taxon>
        <taxon>Tylenchina</taxon>
        <taxon>Panagrolaimomorpha</taxon>
        <taxon>Strongyloidoidea</taxon>
        <taxon>Strongyloididae</taxon>
        <taxon>Strongyloides</taxon>
    </lineage>
</organism>
<evidence type="ECO:0000256" key="2">
    <source>
        <dbReference type="ARBA" id="ARBA00023306"/>
    </source>
</evidence>
<dbReference type="AlphaFoldDB" id="A0A0K0G2M6"/>
<dbReference type="InterPro" id="IPR007587">
    <property type="entry name" value="SAPS"/>
</dbReference>
<dbReference type="STRING" id="75913.A0A0K0G2M6"/>